<dbReference type="InterPro" id="IPR037401">
    <property type="entry name" value="SnoaL-like"/>
</dbReference>
<proteinExistence type="predicted"/>
<reference evidence="2" key="1">
    <citation type="journal article" date="2014" name="Int. J. Syst. Evol. Microbiol.">
        <title>Complete genome sequence of Corynebacterium casei LMG S-19264T (=DSM 44701T), isolated from a smear-ripened cheese.</title>
        <authorList>
            <consortium name="US DOE Joint Genome Institute (JGI-PGF)"/>
            <person name="Walter F."/>
            <person name="Albersmeier A."/>
            <person name="Kalinowski J."/>
            <person name="Ruckert C."/>
        </authorList>
    </citation>
    <scope>NUCLEOTIDE SEQUENCE</scope>
    <source>
        <strain evidence="2">CGMCC 1.12187</strain>
    </source>
</reference>
<dbReference type="EMBL" id="BMEQ01000014">
    <property type="protein sequence ID" value="GGG61903.1"/>
    <property type="molecule type" value="Genomic_DNA"/>
</dbReference>
<dbReference type="SUPFAM" id="SSF54427">
    <property type="entry name" value="NTF2-like"/>
    <property type="match status" value="2"/>
</dbReference>
<feature type="domain" description="SnoaL-like" evidence="1">
    <location>
        <begin position="13"/>
        <end position="100"/>
    </location>
</feature>
<sequence>MTSADTIRTAGADLFERRDPSAVDRYYTEDFRQHSPFAPDGREGLRGFIEHLPEGFRVDLVRVLEDHGMVAVHAVYEGLGPEPLAAFDLFRVEDGRIAEHWDAMEPLRSGPDGARPQLDGPTAVTDHERTHDNKTIAAEWVEAALIGGDAHVVQDHVSVEGYVDHALGAADTPRPAYRRLRRVVGEGNFVLTVAEGAAAEDPGRTVACYDLWRLDTGRIVEHWAVVQPVPDRMAHANGMF</sequence>
<dbReference type="Gene3D" id="3.10.450.50">
    <property type="match status" value="2"/>
</dbReference>
<dbReference type="Proteomes" id="UP000638848">
    <property type="component" value="Unassembled WGS sequence"/>
</dbReference>
<name>A0A917LXD7_9MICC</name>
<evidence type="ECO:0000313" key="2">
    <source>
        <dbReference type="EMBL" id="GGG61903.1"/>
    </source>
</evidence>
<dbReference type="InterPro" id="IPR032710">
    <property type="entry name" value="NTF2-like_dom_sf"/>
</dbReference>
<gene>
    <name evidence="2" type="ORF">GCM10011374_26250</name>
</gene>
<evidence type="ECO:0000313" key="3">
    <source>
        <dbReference type="Proteomes" id="UP000638848"/>
    </source>
</evidence>
<evidence type="ECO:0000259" key="1">
    <source>
        <dbReference type="Pfam" id="PF12680"/>
    </source>
</evidence>
<dbReference type="AlphaFoldDB" id="A0A917LXD7"/>
<dbReference type="Pfam" id="PF12680">
    <property type="entry name" value="SnoaL_2"/>
    <property type="match status" value="1"/>
</dbReference>
<keyword evidence="3" id="KW-1185">Reference proteome</keyword>
<dbReference type="RefSeq" id="WP_188537912.1">
    <property type="nucleotide sequence ID" value="NZ_BMEQ01000014.1"/>
</dbReference>
<reference evidence="2" key="2">
    <citation type="submission" date="2020-09" db="EMBL/GenBank/DDBJ databases">
        <authorList>
            <person name="Sun Q."/>
            <person name="Zhou Y."/>
        </authorList>
    </citation>
    <scope>NUCLEOTIDE SEQUENCE</scope>
    <source>
        <strain evidence="2">CGMCC 1.12187</strain>
    </source>
</reference>
<comment type="caution">
    <text evidence="2">The sequence shown here is derived from an EMBL/GenBank/DDBJ whole genome shotgun (WGS) entry which is preliminary data.</text>
</comment>
<protein>
    <submittedName>
        <fullName evidence="2">Polyketide cyclase</fullName>
    </submittedName>
</protein>
<accession>A0A917LXD7</accession>
<organism evidence="2 3">
    <name type="scientific">Kocuria dechangensis</name>
    <dbReference type="NCBI Taxonomy" id="1176249"/>
    <lineage>
        <taxon>Bacteria</taxon>
        <taxon>Bacillati</taxon>
        <taxon>Actinomycetota</taxon>
        <taxon>Actinomycetes</taxon>
        <taxon>Micrococcales</taxon>
        <taxon>Micrococcaceae</taxon>
        <taxon>Kocuria</taxon>
    </lineage>
</organism>